<comment type="subcellular location">
    <subcellularLocation>
        <location evidence="1">Membrane</location>
        <topology evidence="1">Multi-pass membrane protein</topology>
    </subcellularLocation>
</comment>
<organism evidence="7 8">
    <name type="scientific">Nephila pilipes</name>
    <name type="common">Giant wood spider</name>
    <name type="synonym">Nephila maculata</name>
    <dbReference type="NCBI Taxonomy" id="299642"/>
    <lineage>
        <taxon>Eukaryota</taxon>
        <taxon>Metazoa</taxon>
        <taxon>Ecdysozoa</taxon>
        <taxon>Arthropoda</taxon>
        <taxon>Chelicerata</taxon>
        <taxon>Arachnida</taxon>
        <taxon>Araneae</taxon>
        <taxon>Araneomorphae</taxon>
        <taxon>Entelegynae</taxon>
        <taxon>Araneoidea</taxon>
        <taxon>Nephilidae</taxon>
        <taxon>Nephila</taxon>
    </lineage>
</organism>
<feature type="non-terminal residue" evidence="7">
    <location>
        <position position="1"/>
    </location>
</feature>
<evidence type="ECO:0000256" key="3">
    <source>
        <dbReference type="ARBA" id="ARBA00022692"/>
    </source>
</evidence>
<sequence length="42" mass="4681">MCIVTLVIWFICVLYSSIRTASNSQVSKLTMSEKILVQDGDS</sequence>
<gene>
    <name evidence="7" type="ORF">NPIL_297941</name>
</gene>
<comment type="caution">
    <text evidence="7">The sequence shown here is derived from an EMBL/GenBank/DDBJ whole genome shotgun (WGS) entry which is preliminary data.</text>
</comment>
<evidence type="ECO:0000256" key="1">
    <source>
        <dbReference type="ARBA" id="ARBA00004141"/>
    </source>
</evidence>
<evidence type="ECO:0000313" key="7">
    <source>
        <dbReference type="EMBL" id="GFS89597.1"/>
    </source>
</evidence>
<keyword evidence="4" id="KW-1133">Transmembrane helix</keyword>
<name>A0A8X6N284_NEPPI</name>
<evidence type="ECO:0000256" key="5">
    <source>
        <dbReference type="ARBA" id="ARBA00023136"/>
    </source>
</evidence>
<dbReference type="EMBL" id="BMAW01004555">
    <property type="protein sequence ID" value="GFS89597.1"/>
    <property type="molecule type" value="Genomic_DNA"/>
</dbReference>
<comment type="similarity">
    <text evidence="2">Belongs to the TDE1 family.</text>
</comment>
<dbReference type="AlphaFoldDB" id="A0A8X6N284"/>
<protein>
    <submittedName>
        <fullName evidence="7">Uncharacterized protein</fullName>
    </submittedName>
</protein>
<evidence type="ECO:0000256" key="2">
    <source>
        <dbReference type="ARBA" id="ARBA00006665"/>
    </source>
</evidence>
<feature type="signal peptide" evidence="6">
    <location>
        <begin position="1"/>
        <end position="20"/>
    </location>
</feature>
<dbReference type="Proteomes" id="UP000887013">
    <property type="component" value="Unassembled WGS sequence"/>
</dbReference>
<evidence type="ECO:0000256" key="6">
    <source>
        <dbReference type="SAM" id="SignalP"/>
    </source>
</evidence>
<keyword evidence="6" id="KW-0732">Signal</keyword>
<evidence type="ECO:0000256" key="4">
    <source>
        <dbReference type="ARBA" id="ARBA00022989"/>
    </source>
</evidence>
<keyword evidence="5" id="KW-0472">Membrane</keyword>
<accession>A0A8X6N284</accession>
<dbReference type="GO" id="GO:0016020">
    <property type="term" value="C:membrane"/>
    <property type="evidence" value="ECO:0007669"/>
    <property type="project" value="UniProtKB-SubCell"/>
</dbReference>
<evidence type="ECO:0000313" key="8">
    <source>
        <dbReference type="Proteomes" id="UP000887013"/>
    </source>
</evidence>
<dbReference type="Pfam" id="PF03348">
    <property type="entry name" value="Serinc"/>
    <property type="match status" value="1"/>
</dbReference>
<keyword evidence="3" id="KW-0812">Transmembrane</keyword>
<reference evidence="7" key="1">
    <citation type="submission" date="2020-08" db="EMBL/GenBank/DDBJ databases">
        <title>Multicomponent nature underlies the extraordinary mechanical properties of spider dragline silk.</title>
        <authorList>
            <person name="Kono N."/>
            <person name="Nakamura H."/>
            <person name="Mori M."/>
            <person name="Yoshida Y."/>
            <person name="Ohtoshi R."/>
            <person name="Malay A.D."/>
            <person name="Moran D.A.P."/>
            <person name="Tomita M."/>
            <person name="Numata K."/>
            <person name="Arakawa K."/>
        </authorList>
    </citation>
    <scope>NUCLEOTIDE SEQUENCE</scope>
</reference>
<dbReference type="InterPro" id="IPR005016">
    <property type="entry name" value="TDE1/TMS"/>
</dbReference>
<feature type="chain" id="PRO_5036454568" evidence="6">
    <location>
        <begin position="21"/>
        <end position="42"/>
    </location>
</feature>
<proteinExistence type="inferred from homology"/>
<keyword evidence="8" id="KW-1185">Reference proteome</keyword>
<dbReference type="OrthoDB" id="5963193at2759"/>